<dbReference type="InterPro" id="IPR002725">
    <property type="entry name" value="YgjP-like_metallopeptidase"/>
</dbReference>
<comment type="caution">
    <text evidence="3">The sequence shown here is derived from an EMBL/GenBank/DDBJ whole genome shotgun (WGS) entry which is preliminary data.</text>
</comment>
<accession>A0A315E7Y8</accession>
<reference evidence="3 4" key="1">
    <citation type="submission" date="2017-04" db="EMBL/GenBank/DDBJ databases">
        <title>Unexpected and diverse lifestyles within the genus Limnohabitans.</title>
        <authorList>
            <person name="Kasalicky V."/>
            <person name="Mehrshad M."/>
            <person name="Andrei S.-A."/>
            <person name="Salcher M."/>
            <person name="Kratochvilova H."/>
            <person name="Simek K."/>
            <person name="Ghai R."/>
        </authorList>
    </citation>
    <scope>NUCLEOTIDE SEQUENCE [LARGE SCALE GENOMIC DNA]</scope>
    <source>
        <strain evidence="3 4">II-B4</strain>
    </source>
</reference>
<evidence type="ECO:0000259" key="2">
    <source>
        <dbReference type="Pfam" id="PF01863"/>
    </source>
</evidence>
<protein>
    <recommendedName>
        <fullName evidence="2">YgjP-like metallopeptidase domain-containing protein</fullName>
    </recommendedName>
</protein>
<proteinExistence type="predicted"/>
<dbReference type="CDD" id="cd07344">
    <property type="entry name" value="M48_yhfN_like"/>
    <property type="match status" value="1"/>
</dbReference>
<feature type="compositionally biased region" description="Basic and acidic residues" evidence="1">
    <location>
        <begin position="41"/>
        <end position="53"/>
    </location>
</feature>
<evidence type="ECO:0000313" key="3">
    <source>
        <dbReference type="EMBL" id="PUE54036.1"/>
    </source>
</evidence>
<organism evidence="3 4">
    <name type="scientific">Limnohabitans parvus II-B4</name>
    <dbReference type="NCBI Taxonomy" id="1293052"/>
    <lineage>
        <taxon>Bacteria</taxon>
        <taxon>Pseudomonadati</taxon>
        <taxon>Pseudomonadota</taxon>
        <taxon>Betaproteobacteria</taxon>
        <taxon>Burkholderiales</taxon>
        <taxon>Comamonadaceae</taxon>
        <taxon>Limnohabitans</taxon>
    </lineage>
</organism>
<dbReference type="InterPro" id="IPR053136">
    <property type="entry name" value="UTP_pyrophosphatase-like"/>
</dbReference>
<feature type="domain" description="YgjP-like metallopeptidase" evidence="2">
    <location>
        <begin position="98"/>
        <end position="308"/>
    </location>
</feature>
<sequence length="316" mass="35090">MRAPLQFVLDFFTGGDPVMPASGRASGPAQTIPATPAPSQRDADAPPSDHRSPVVDSGLAAGALVPVSSGFTHPAANRHAQLQEVLVSYRFERSRRKSIGFMVGADGLVVRAPNWVPLREVDAAVQEKGAWIVAKLQQFKERQTEQFQKAIEWRHGAEVPFLGRTVQLCVLERGVGRVLGQDIPPDQVLPVTVPPGASVTQVRDAAQVWLKKQAKALFEQRLHHFAPLLGVRWQKLSLSSASTRWGSARNDGHIRLNWRLIHLPISQIDYVVVHELAHLREMNHSPRFWETVGEVMPDYAQRRKALRQAPVDLAQD</sequence>
<dbReference type="PANTHER" id="PTHR30399:SF1">
    <property type="entry name" value="UTP PYROPHOSPHATASE"/>
    <property type="match status" value="1"/>
</dbReference>
<gene>
    <name evidence="3" type="ORF">B9Z37_05510</name>
</gene>
<dbReference type="EMBL" id="NESN01000002">
    <property type="protein sequence ID" value="PUE54036.1"/>
    <property type="molecule type" value="Genomic_DNA"/>
</dbReference>
<feature type="region of interest" description="Disordered" evidence="1">
    <location>
        <begin position="19"/>
        <end position="55"/>
    </location>
</feature>
<dbReference type="AlphaFoldDB" id="A0A315E7Y8"/>
<name>A0A315E7Y8_9BURK</name>
<keyword evidence="4" id="KW-1185">Reference proteome</keyword>
<evidence type="ECO:0000256" key="1">
    <source>
        <dbReference type="SAM" id="MobiDB-lite"/>
    </source>
</evidence>
<dbReference type="Gene3D" id="3.30.2010.10">
    <property type="entry name" value="Metalloproteases ('zincins'), catalytic domain"/>
    <property type="match status" value="1"/>
</dbReference>
<dbReference type="OrthoDB" id="9811177at2"/>
<dbReference type="Proteomes" id="UP000250790">
    <property type="component" value="Unassembled WGS sequence"/>
</dbReference>
<evidence type="ECO:0000313" key="4">
    <source>
        <dbReference type="Proteomes" id="UP000250790"/>
    </source>
</evidence>
<dbReference type="PANTHER" id="PTHR30399">
    <property type="entry name" value="UNCHARACTERIZED PROTEIN YGJP"/>
    <property type="match status" value="1"/>
</dbReference>
<dbReference type="Pfam" id="PF01863">
    <property type="entry name" value="YgjP-like"/>
    <property type="match status" value="1"/>
</dbReference>